<dbReference type="GO" id="GO:0006310">
    <property type="term" value="P:DNA recombination"/>
    <property type="evidence" value="ECO:0007669"/>
    <property type="project" value="UniProtKB-KW"/>
</dbReference>
<dbReference type="EMBL" id="AVOT02021797">
    <property type="protein sequence ID" value="MBW0510836.1"/>
    <property type="molecule type" value="Genomic_DNA"/>
</dbReference>
<dbReference type="InterPro" id="IPR001878">
    <property type="entry name" value="Znf_CCHC"/>
</dbReference>
<dbReference type="PROSITE" id="PS00141">
    <property type="entry name" value="ASP_PROTEASE"/>
    <property type="match status" value="1"/>
</dbReference>
<evidence type="ECO:0000256" key="6">
    <source>
        <dbReference type="ARBA" id="ARBA00022679"/>
    </source>
</evidence>
<dbReference type="GO" id="GO:0006508">
    <property type="term" value="P:proteolysis"/>
    <property type="evidence" value="ECO:0007669"/>
    <property type="project" value="UniProtKB-KW"/>
</dbReference>
<comment type="caution">
    <text evidence="26">The sequence shown here is derived from an EMBL/GenBank/DDBJ whole genome shotgun (WGS) entry which is preliminary data.</text>
</comment>
<keyword evidence="20" id="KW-0233">DNA recombination</keyword>
<comment type="catalytic activity">
    <reaction evidence="21">
        <text>DNA(n) + a 2'-deoxyribonucleoside 5'-triphosphate = DNA(n+1) + diphosphate</text>
        <dbReference type="Rhea" id="RHEA:22508"/>
        <dbReference type="Rhea" id="RHEA-COMP:17339"/>
        <dbReference type="Rhea" id="RHEA-COMP:17340"/>
        <dbReference type="ChEBI" id="CHEBI:33019"/>
        <dbReference type="ChEBI" id="CHEBI:61560"/>
        <dbReference type="ChEBI" id="CHEBI:173112"/>
        <dbReference type="EC" id="2.7.7.49"/>
    </reaction>
</comment>
<evidence type="ECO:0000256" key="19">
    <source>
        <dbReference type="ARBA" id="ARBA00023113"/>
    </source>
</evidence>
<keyword evidence="7" id="KW-0548">Nucleotidyltransferase</keyword>
<reference evidence="26" key="1">
    <citation type="submission" date="2021-03" db="EMBL/GenBank/DDBJ databases">
        <title>Draft genome sequence of rust myrtle Austropuccinia psidii MF-1, a brazilian biotype.</title>
        <authorList>
            <person name="Quecine M.C."/>
            <person name="Pachon D.M.R."/>
            <person name="Bonatelli M.L."/>
            <person name="Correr F.H."/>
            <person name="Franceschini L.M."/>
            <person name="Leite T.F."/>
            <person name="Margarido G.R.A."/>
            <person name="Almeida C.A."/>
            <person name="Ferrarezi J.A."/>
            <person name="Labate C.A."/>
        </authorList>
    </citation>
    <scope>NUCLEOTIDE SEQUENCE</scope>
    <source>
        <strain evidence="26">MF-1</strain>
    </source>
</reference>
<name>A0A9Q3HMG9_9BASI</name>
<evidence type="ECO:0000256" key="1">
    <source>
        <dbReference type="ARBA" id="ARBA00002180"/>
    </source>
</evidence>
<feature type="domain" description="Integrase catalytic" evidence="25">
    <location>
        <begin position="307"/>
        <end position="447"/>
    </location>
</feature>
<dbReference type="PANTHER" id="PTHR42648:SF11">
    <property type="entry name" value="TRANSPOSON TY4-P GAG-POL POLYPROTEIN"/>
    <property type="match status" value="1"/>
</dbReference>
<evidence type="ECO:0000256" key="4">
    <source>
        <dbReference type="ARBA" id="ARBA00022664"/>
    </source>
</evidence>
<dbReference type="GO" id="GO:0004190">
    <property type="term" value="F:aspartic-type endopeptidase activity"/>
    <property type="evidence" value="ECO:0007669"/>
    <property type="project" value="InterPro"/>
</dbReference>
<dbReference type="InterPro" id="IPR012337">
    <property type="entry name" value="RNaseH-like_sf"/>
</dbReference>
<dbReference type="GO" id="GO:0032196">
    <property type="term" value="P:transposition"/>
    <property type="evidence" value="ECO:0007669"/>
    <property type="project" value="UniProtKB-KW"/>
</dbReference>
<evidence type="ECO:0000256" key="22">
    <source>
        <dbReference type="ARBA" id="ARBA00049244"/>
    </source>
</evidence>
<evidence type="ECO:0000256" key="2">
    <source>
        <dbReference type="ARBA" id="ARBA00022578"/>
    </source>
</evidence>
<dbReference type="PROSITE" id="PS50994">
    <property type="entry name" value="INTEGRASE"/>
    <property type="match status" value="1"/>
</dbReference>
<evidence type="ECO:0000313" key="26">
    <source>
        <dbReference type="EMBL" id="MBW0510836.1"/>
    </source>
</evidence>
<dbReference type="GO" id="GO:0003723">
    <property type="term" value="F:RNA binding"/>
    <property type="evidence" value="ECO:0007669"/>
    <property type="project" value="UniProtKB-KW"/>
</dbReference>
<dbReference type="GO" id="GO:0015074">
    <property type="term" value="P:DNA integration"/>
    <property type="evidence" value="ECO:0007669"/>
    <property type="project" value="UniProtKB-KW"/>
</dbReference>
<feature type="domain" description="CCHC-type" evidence="24">
    <location>
        <begin position="69"/>
        <end position="83"/>
    </location>
</feature>
<gene>
    <name evidence="26" type="ORF">O181_050551</name>
</gene>
<comment type="function">
    <text evidence="1">The aspartyl protease (PR) mediates the proteolytic cleavages of the Gag and Gag-Pol polyproteins after assembly of the VLP.</text>
</comment>
<dbReference type="SUPFAM" id="SSF57756">
    <property type="entry name" value="Retrovirus zinc finger-like domains"/>
    <property type="match status" value="1"/>
</dbReference>
<dbReference type="InterPro" id="IPR001969">
    <property type="entry name" value="Aspartic_peptidase_AS"/>
</dbReference>
<keyword evidence="23" id="KW-0863">Zinc-finger</keyword>
<dbReference type="InterPro" id="IPR025724">
    <property type="entry name" value="GAG-pre-integrase_dom"/>
</dbReference>
<dbReference type="InterPro" id="IPR036397">
    <property type="entry name" value="RNaseH_sf"/>
</dbReference>
<dbReference type="InterPro" id="IPR039537">
    <property type="entry name" value="Retrotran_Ty1/copia-like"/>
</dbReference>
<accession>A0A9Q3HMG9</accession>
<dbReference type="Pfam" id="PF22936">
    <property type="entry name" value="Pol_BBD"/>
    <property type="match status" value="1"/>
</dbReference>
<keyword evidence="16" id="KW-0229">DNA integration</keyword>
<keyword evidence="14" id="KW-0460">Magnesium</keyword>
<evidence type="ECO:0000256" key="12">
    <source>
        <dbReference type="ARBA" id="ARBA00022801"/>
    </source>
</evidence>
<keyword evidence="13" id="KW-0067">ATP-binding</keyword>
<evidence type="ECO:0000259" key="25">
    <source>
        <dbReference type="PROSITE" id="PS50994"/>
    </source>
</evidence>
<evidence type="ECO:0000256" key="3">
    <source>
        <dbReference type="ARBA" id="ARBA00022612"/>
    </source>
</evidence>
<dbReference type="Gene3D" id="4.10.60.10">
    <property type="entry name" value="Zinc finger, CCHC-type"/>
    <property type="match status" value="1"/>
</dbReference>
<evidence type="ECO:0000256" key="16">
    <source>
        <dbReference type="ARBA" id="ARBA00022908"/>
    </source>
</evidence>
<dbReference type="GO" id="GO:0006397">
    <property type="term" value="P:mRNA processing"/>
    <property type="evidence" value="ECO:0007669"/>
    <property type="project" value="UniProtKB-KW"/>
</dbReference>
<dbReference type="PANTHER" id="PTHR42648">
    <property type="entry name" value="TRANSPOSASE, PUTATIVE-RELATED"/>
    <property type="match status" value="1"/>
</dbReference>
<evidence type="ECO:0000259" key="24">
    <source>
        <dbReference type="PROSITE" id="PS50158"/>
    </source>
</evidence>
<keyword evidence="15" id="KW-0694">RNA-binding</keyword>
<keyword evidence="18" id="KW-0239">DNA-directed DNA polymerase</keyword>
<dbReference type="GO" id="GO:0008270">
    <property type="term" value="F:zinc ion binding"/>
    <property type="evidence" value="ECO:0007669"/>
    <property type="project" value="UniProtKB-KW"/>
</dbReference>
<keyword evidence="12" id="KW-0378">Hydrolase</keyword>
<keyword evidence="4" id="KW-0507">mRNA processing</keyword>
<dbReference type="AlphaFoldDB" id="A0A9Q3HMG9"/>
<evidence type="ECO:0000256" key="8">
    <source>
        <dbReference type="ARBA" id="ARBA00022722"/>
    </source>
</evidence>
<evidence type="ECO:0000256" key="5">
    <source>
        <dbReference type="ARBA" id="ARBA00022670"/>
    </source>
</evidence>
<keyword evidence="27" id="KW-1185">Reference proteome</keyword>
<evidence type="ECO:0000256" key="14">
    <source>
        <dbReference type="ARBA" id="ARBA00022842"/>
    </source>
</evidence>
<keyword evidence="10" id="KW-0547">Nucleotide-binding</keyword>
<comment type="catalytic activity">
    <reaction evidence="22">
        <text>DNA(n) + a 2'-deoxyribonucleoside 5'-triphosphate = DNA(n+1) + diphosphate</text>
        <dbReference type="Rhea" id="RHEA:22508"/>
        <dbReference type="Rhea" id="RHEA-COMP:17339"/>
        <dbReference type="Rhea" id="RHEA-COMP:17340"/>
        <dbReference type="ChEBI" id="CHEBI:33019"/>
        <dbReference type="ChEBI" id="CHEBI:61560"/>
        <dbReference type="ChEBI" id="CHEBI:173112"/>
        <dbReference type="EC" id="2.7.7.7"/>
    </reaction>
</comment>
<feature type="non-terminal residue" evidence="26">
    <location>
        <position position="447"/>
    </location>
</feature>
<dbReference type="SUPFAM" id="SSF53098">
    <property type="entry name" value="Ribonuclease H-like"/>
    <property type="match status" value="1"/>
</dbReference>
<evidence type="ECO:0000256" key="10">
    <source>
        <dbReference type="ARBA" id="ARBA00022741"/>
    </source>
</evidence>
<keyword evidence="3" id="KW-1188">Viral release from host cell</keyword>
<keyword evidence="6" id="KW-0808">Transferase</keyword>
<evidence type="ECO:0000256" key="13">
    <source>
        <dbReference type="ARBA" id="ARBA00022840"/>
    </source>
</evidence>
<dbReference type="GO" id="GO:0003964">
    <property type="term" value="F:RNA-directed DNA polymerase activity"/>
    <property type="evidence" value="ECO:0007669"/>
    <property type="project" value="UniProtKB-KW"/>
</dbReference>
<dbReference type="GO" id="GO:0004519">
    <property type="term" value="F:endonuclease activity"/>
    <property type="evidence" value="ECO:0007669"/>
    <property type="project" value="UniProtKB-KW"/>
</dbReference>
<keyword evidence="9" id="KW-0479">Metal-binding</keyword>
<keyword evidence="23" id="KW-0862">Zinc</keyword>
<keyword evidence="8" id="KW-0540">Nuclease</keyword>
<dbReference type="PROSITE" id="PS50158">
    <property type="entry name" value="ZF_CCHC"/>
    <property type="match status" value="1"/>
</dbReference>
<dbReference type="OrthoDB" id="413361at2759"/>
<evidence type="ECO:0000256" key="21">
    <source>
        <dbReference type="ARBA" id="ARBA00048173"/>
    </source>
</evidence>
<organism evidence="26 27">
    <name type="scientific">Austropuccinia psidii MF-1</name>
    <dbReference type="NCBI Taxonomy" id="1389203"/>
    <lineage>
        <taxon>Eukaryota</taxon>
        <taxon>Fungi</taxon>
        <taxon>Dikarya</taxon>
        <taxon>Basidiomycota</taxon>
        <taxon>Pucciniomycotina</taxon>
        <taxon>Pucciniomycetes</taxon>
        <taxon>Pucciniales</taxon>
        <taxon>Sphaerophragmiaceae</taxon>
        <taxon>Austropuccinia</taxon>
    </lineage>
</organism>
<keyword evidence="5" id="KW-0645">Protease</keyword>
<keyword evidence="11" id="KW-0255">Endonuclease</keyword>
<dbReference type="Gene3D" id="3.30.420.10">
    <property type="entry name" value="Ribonuclease H-like superfamily/Ribonuclease H"/>
    <property type="match status" value="1"/>
</dbReference>
<keyword evidence="17" id="KW-0695">RNA-directed DNA polymerase</keyword>
<evidence type="ECO:0000256" key="9">
    <source>
        <dbReference type="ARBA" id="ARBA00022723"/>
    </source>
</evidence>
<evidence type="ECO:0000256" key="7">
    <source>
        <dbReference type="ARBA" id="ARBA00022695"/>
    </source>
</evidence>
<dbReference type="Pfam" id="PF13976">
    <property type="entry name" value="gag_pre-integrs"/>
    <property type="match status" value="1"/>
</dbReference>
<evidence type="ECO:0000256" key="20">
    <source>
        <dbReference type="ARBA" id="ARBA00023172"/>
    </source>
</evidence>
<dbReference type="SMART" id="SM00343">
    <property type="entry name" value="ZnF_C2HC"/>
    <property type="match status" value="1"/>
</dbReference>
<dbReference type="InterPro" id="IPR054722">
    <property type="entry name" value="PolX-like_BBD"/>
</dbReference>
<evidence type="ECO:0000256" key="23">
    <source>
        <dbReference type="PROSITE-ProRule" id="PRU00047"/>
    </source>
</evidence>
<evidence type="ECO:0008006" key="28">
    <source>
        <dbReference type="Google" id="ProtNLM"/>
    </source>
</evidence>
<evidence type="ECO:0000256" key="15">
    <source>
        <dbReference type="ARBA" id="ARBA00022884"/>
    </source>
</evidence>
<evidence type="ECO:0000256" key="17">
    <source>
        <dbReference type="ARBA" id="ARBA00022918"/>
    </source>
</evidence>
<proteinExistence type="predicted"/>
<sequence>MIRQIATASPSFDHSTEVAKINAASKFGRKESYPYQSQPTLNKNNHRLTVSSSLNRQASPKVPSSRFPCHYCGKVGHWSPSCPIKAKANEARTKARQQRPNVAGMGVVSTLEAGEALIDSGATHLVVGNLSLFTSLTSINMSLSVASSDSFKLDAIGTILLNTPNGILQLNNVLYCRHIPGVILSLGHLLEEFVSLSFLNNSFTLTTSTVTINTIQKNNRWFIPLSFSSMNNVSIGPVAADAELVPEASMLWHRQIGHLSIRQLERMQKSKCVLNLPTTPFNDIKLCHDCSISKSQHSPVESTSRNLVNMPGDLIVADLMGPYELSLNHKKYILMIQDAFSRIVVAIPLSDKTEAKSYLINWIRQFLNITTYKIKTIRTDNGTEFKNSVLNNFLDQTGISHEYSMPYEHHQNGRIERTNQTISEMARTSLIASRLPSFLWPWAFRHS</sequence>
<keyword evidence="2" id="KW-0815">Transposition</keyword>
<dbReference type="InterPro" id="IPR001584">
    <property type="entry name" value="Integrase_cat-core"/>
</dbReference>
<evidence type="ECO:0000256" key="11">
    <source>
        <dbReference type="ARBA" id="ARBA00022759"/>
    </source>
</evidence>
<evidence type="ECO:0000256" key="18">
    <source>
        <dbReference type="ARBA" id="ARBA00022932"/>
    </source>
</evidence>
<dbReference type="GO" id="GO:0005524">
    <property type="term" value="F:ATP binding"/>
    <property type="evidence" value="ECO:0007669"/>
    <property type="project" value="UniProtKB-KW"/>
</dbReference>
<dbReference type="GO" id="GO:0003887">
    <property type="term" value="F:DNA-directed DNA polymerase activity"/>
    <property type="evidence" value="ECO:0007669"/>
    <property type="project" value="UniProtKB-KW"/>
</dbReference>
<dbReference type="GO" id="GO:0005634">
    <property type="term" value="C:nucleus"/>
    <property type="evidence" value="ECO:0007669"/>
    <property type="project" value="UniProtKB-ARBA"/>
</dbReference>
<dbReference type="Pfam" id="PF00665">
    <property type="entry name" value="rve"/>
    <property type="match status" value="1"/>
</dbReference>
<protein>
    <recommendedName>
        <fullName evidence="28">Integrase catalytic domain-containing protein</fullName>
    </recommendedName>
</protein>
<dbReference type="Proteomes" id="UP000765509">
    <property type="component" value="Unassembled WGS sequence"/>
</dbReference>
<evidence type="ECO:0000313" key="27">
    <source>
        <dbReference type="Proteomes" id="UP000765509"/>
    </source>
</evidence>
<dbReference type="InterPro" id="IPR036875">
    <property type="entry name" value="Znf_CCHC_sf"/>
</dbReference>
<keyword evidence="19" id="KW-0917">Virion maturation</keyword>